<protein>
    <submittedName>
        <fullName evidence="1">Uncharacterized protein</fullName>
    </submittedName>
</protein>
<dbReference type="EMBL" id="MOBI01000018">
    <property type="protein sequence ID" value="ROM95442.1"/>
    <property type="molecule type" value="Genomic_DNA"/>
</dbReference>
<evidence type="ECO:0000313" key="1">
    <source>
        <dbReference type="EMBL" id="ROM95442.1"/>
    </source>
</evidence>
<organism evidence="1 2">
    <name type="scientific">Pseudomonas brassicacearum</name>
    <dbReference type="NCBI Taxonomy" id="930166"/>
    <lineage>
        <taxon>Bacteria</taxon>
        <taxon>Pseudomonadati</taxon>
        <taxon>Pseudomonadota</taxon>
        <taxon>Gammaproteobacteria</taxon>
        <taxon>Pseudomonadales</taxon>
        <taxon>Pseudomonadaceae</taxon>
        <taxon>Pseudomonas</taxon>
    </lineage>
</organism>
<sequence length="60" mass="6984">MLTRFVHVGLYPDIAESFFQLLKRERITTDRSGEDLLDEWRASESRLDVQAEVSLGLEIM</sequence>
<proteinExistence type="predicted"/>
<dbReference type="AlphaFoldDB" id="A0A423GPV1"/>
<comment type="caution">
    <text evidence="1">The sequence shown here is derived from an EMBL/GenBank/DDBJ whole genome shotgun (WGS) entry which is preliminary data.</text>
</comment>
<reference evidence="1 2" key="1">
    <citation type="submission" date="2016-10" db="EMBL/GenBank/DDBJ databases">
        <title>Comparative genome analysis of multiple Pseudomonas spp. focuses on biocontrol and plant growth promoting traits.</title>
        <authorList>
            <person name="Tao X.-Y."/>
            <person name="Taylor C.G."/>
        </authorList>
    </citation>
    <scope>NUCLEOTIDE SEQUENCE [LARGE SCALE GENOMIC DNA]</scope>
    <source>
        <strain evidence="1 2">37D10</strain>
    </source>
</reference>
<evidence type="ECO:0000313" key="2">
    <source>
        <dbReference type="Proteomes" id="UP000284684"/>
    </source>
</evidence>
<dbReference type="Proteomes" id="UP000284684">
    <property type="component" value="Unassembled WGS sequence"/>
</dbReference>
<accession>A0A423GPV1</accession>
<gene>
    <name evidence="1" type="ORF">BK658_16585</name>
</gene>
<name>A0A423GPV1_9PSED</name>